<dbReference type="EMBL" id="JAUIZM010000001">
    <property type="protein sequence ID" value="KAK1405159.1"/>
    <property type="molecule type" value="Genomic_DNA"/>
</dbReference>
<evidence type="ECO:0000259" key="12">
    <source>
        <dbReference type="Pfam" id="PF11145"/>
    </source>
</evidence>
<evidence type="ECO:0000256" key="11">
    <source>
        <dbReference type="SAM" id="SignalP"/>
    </source>
</evidence>
<keyword evidence="9 10" id="KW-0472">Membrane</keyword>
<dbReference type="Pfam" id="PF25333">
    <property type="entry name" value="DUF2921_N"/>
    <property type="match status" value="3"/>
</dbReference>
<feature type="transmembrane region" description="Helical" evidence="10">
    <location>
        <begin position="637"/>
        <end position="659"/>
    </location>
</feature>
<evidence type="ECO:0000256" key="1">
    <source>
        <dbReference type="ARBA" id="ARBA00000900"/>
    </source>
</evidence>
<evidence type="ECO:0000256" key="7">
    <source>
        <dbReference type="ARBA" id="ARBA00022786"/>
    </source>
</evidence>
<feature type="transmembrane region" description="Helical" evidence="10">
    <location>
        <begin position="610"/>
        <end position="631"/>
    </location>
</feature>
<evidence type="ECO:0000256" key="3">
    <source>
        <dbReference type="ARBA" id="ARBA00004906"/>
    </source>
</evidence>
<dbReference type="GO" id="GO:0012505">
    <property type="term" value="C:endomembrane system"/>
    <property type="evidence" value="ECO:0007669"/>
    <property type="project" value="UniProtKB-SubCell"/>
</dbReference>
<keyword evidence="6 10" id="KW-0812">Transmembrane</keyword>
<dbReference type="GO" id="GO:0061630">
    <property type="term" value="F:ubiquitin protein ligase activity"/>
    <property type="evidence" value="ECO:0007669"/>
    <property type="project" value="UniProtKB-EC"/>
</dbReference>
<feature type="signal peptide" evidence="11">
    <location>
        <begin position="1"/>
        <end position="28"/>
    </location>
</feature>
<evidence type="ECO:0000256" key="8">
    <source>
        <dbReference type="ARBA" id="ARBA00022989"/>
    </source>
</evidence>
<feature type="domain" description="DUF2921" evidence="13">
    <location>
        <begin position="263"/>
        <end position="403"/>
    </location>
</feature>
<dbReference type="PANTHER" id="PTHR33389">
    <property type="entry name" value="FAMILY PROTEIN, PUTATIVE (DUF2921)-RELATED"/>
    <property type="match status" value="1"/>
</dbReference>
<protein>
    <recommendedName>
        <fullName evidence="4">RING-type E3 ubiquitin transferase</fullName>
        <ecNumber evidence="4">2.3.2.27</ecNumber>
    </recommendedName>
</protein>
<keyword evidence="7" id="KW-0833">Ubl conjugation pathway</keyword>
<keyword evidence="15" id="KW-1185">Reference proteome</keyword>
<comment type="pathway">
    <text evidence="3">Protein modification; protein ubiquitination.</text>
</comment>
<dbReference type="InterPro" id="IPR021319">
    <property type="entry name" value="DUF2921"/>
</dbReference>
<evidence type="ECO:0000256" key="9">
    <source>
        <dbReference type="ARBA" id="ARBA00023136"/>
    </source>
</evidence>
<name>A0AAD8JJ01_9APIA</name>
<reference evidence="14" key="2">
    <citation type="submission" date="2023-05" db="EMBL/GenBank/DDBJ databases">
        <authorList>
            <person name="Schelkunov M.I."/>
        </authorList>
    </citation>
    <scope>NUCLEOTIDE SEQUENCE</scope>
    <source>
        <strain evidence="14">Hsosn_3</strain>
        <tissue evidence="14">Leaf</tissue>
    </source>
</reference>
<evidence type="ECO:0000256" key="5">
    <source>
        <dbReference type="ARBA" id="ARBA00022679"/>
    </source>
</evidence>
<feature type="domain" description="DUF2921" evidence="13">
    <location>
        <begin position="481"/>
        <end position="587"/>
    </location>
</feature>
<evidence type="ECO:0000256" key="4">
    <source>
        <dbReference type="ARBA" id="ARBA00012483"/>
    </source>
</evidence>
<dbReference type="InterPro" id="IPR057425">
    <property type="entry name" value="DUF2921_N"/>
</dbReference>
<evidence type="ECO:0000256" key="6">
    <source>
        <dbReference type="ARBA" id="ARBA00022692"/>
    </source>
</evidence>
<reference evidence="14" key="1">
    <citation type="submission" date="2023-02" db="EMBL/GenBank/DDBJ databases">
        <title>Genome of toxic invasive species Heracleum sosnowskyi carries increased number of genes despite the absence of recent whole-genome duplications.</title>
        <authorList>
            <person name="Schelkunov M."/>
            <person name="Shtratnikova V."/>
            <person name="Makarenko M."/>
            <person name="Klepikova A."/>
            <person name="Omelchenko D."/>
            <person name="Novikova G."/>
            <person name="Obukhova E."/>
            <person name="Bogdanov V."/>
            <person name="Penin A."/>
            <person name="Logacheva M."/>
        </authorList>
    </citation>
    <scope>NUCLEOTIDE SEQUENCE</scope>
    <source>
        <strain evidence="14">Hsosn_3</strain>
        <tissue evidence="14">Leaf</tissue>
    </source>
</reference>
<organism evidence="14 15">
    <name type="scientific">Heracleum sosnowskyi</name>
    <dbReference type="NCBI Taxonomy" id="360622"/>
    <lineage>
        <taxon>Eukaryota</taxon>
        <taxon>Viridiplantae</taxon>
        <taxon>Streptophyta</taxon>
        <taxon>Embryophyta</taxon>
        <taxon>Tracheophyta</taxon>
        <taxon>Spermatophyta</taxon>
        <taxon>Magnoliopsida</taxon>
        <taxon>eudicotyledons</taxon>
        <taxon>Gunneridae</taxon>
        <taxon>Pentapetalae</taxon>
        <taxon>asterids</taxon>
        <taxon>campanulids</taxon>
        <taxon>Apiales</taxon>
        <taxon>Apiaceae</taxon>
        <taxon>Apioideae</taxon>
        <taxon>apioid superclade</taxon>
        <taxon>Tordylieae</taxon>
        <taxon>Tordyliinae</taxon>
        <taxon>Heracleum</taxon>
    </lineage>
</organism>
<feature type="domain" description="DUF2921" evidence="13">
    <location>
        <begin position="34"/>
        <end position="209"/>
    </location>
</feature>
<evidence type="ECO:0000313" key="15">
    <source>
        <dbReference type="Proteomes" id="UP001237642"/>
    </source>
</evidence>
<keyword evidence="5" id="KW-0808">Transferase</keyword>
<keyword evidence="11" id="KW-0732">Signal</keyword>
<feature type="chain" id="PRO_5041918982" description="RING-type E3 ubiquitin transferase" evidence="11">
    <location>
        <begin position="29"/>
        <end position="868"/>
    </location>
</feature>
<dbReference type="Proteomes" id="UP001237642">
    <property type="component" value="Unassembled WGS sequence"/>
</dbReference>
<dbReference type="Pfam" id="PF11145">
    <property type="entry name" value="DUF2921"/>
    <property type="match status" value="1"/>
</dbReference>
<evidence type="ECO:0000259" key="13">
    <source>
        <dbReference type="Pfam" id="PF25333"/>
    </source>
</evidence>
<proteinExistence type="predicted"/>
<feature type="transmembrane region" description="Helical" evidence="10">
    <location>
        <begin position="699"/>
        <end position="718"/>
    </location>
</feature>
<gene>
    <name evidence="14" type="ORF">POM88_004764</name>
</gene>
<feature type="domain" description="SWEET-like" evidence="12">
    <location>
        <begin position="600"/>
        <end position="855"/>
    </location>
</feature>
<dbReference type="AlphaFoldDB" id="A0AAD8JJ01"/>
<accession>A0AAD8JJ01</accession>
<evidence type="ECO:0000256" key="10">
    <source>
        <dbReference type="SAM" id="Phobius"/>
    </source>
</evidence>
<evidence type="ECO:0000256" key="2">
    <source>
        <dbReference type="ARBA" id="ARBA00004127"/>
    </source>
</evidence>
<comment type="caution">
    <text evidence="14">The sequence shown here is derived from an EMBL/GenBank/DDBJ whole genome shotgun (WGS) entry which is preliminary data.</text>
</comment>
<comment type="catalytic activity">
    <reaction evidence="1">
        <text>S-ubiquitinyl-[E2 ubiquitin-conjugating enzyme]-L-cysteine + [acceptor protein]-L-lysine = [E2 ubiquitin-conjugating enzyme]-L-cysteine + N(6)-ubiquitinyl-[acceptor protein]-L-lysine.</text>
        <dbReference type="EC" id="2.3.2.27"/>
    </reaction>
</comment>
<dbReference type="PANTHER" id="PTHR33389:SF18">
    <property type="entry name" value="OS01G0677900 PROTEIN"/>
    <property type="match status" value="1"/>
</dbReference>
<sequence>MLRFCQFAWPHTCIFVLLILFKFTVSTSKISISYSKQCASVVPEATPTTYADFASPYLQTATTYFTGGERIFGENSTHISYTSLYFQTSRNVYATNSHGVYKIDAELTFSVHSIEMHYPVSNSTHGRSSRRPRGSGRLKFLLHGFWSESSGKGCFVGSAPWYSSIGEPLNLEAMFKINYSKSSTYSNGFVNGELQSLSHLNDEAYFEPIYILSFPQVNQYEYKLISEEIVKSLYVLDYFRKSSVLGSRPGEICSLFDRNHYTFTLEYASSCSSSLKDCSPLSGVLTYRPTYVSLYSIQCDEYGNKMRFLVHLTNRNNGGRDEKFDPSATLVGEGLWDEKTNSLVIVACRISSSNSFGDAHVGDCSLRLSLYYPSTWSIKNRDKAVGQIWTNKTAQDVGYFGMIKFRTSDVDMKVPGFKYKYTEIENVNKLCPKKAVTRGKRYPRSNESFLYSSLFLSNSGWGGSGEIVKSEDEFGNVVSENVPVNVSFKLSFWSKSNNVKLEAGHSSLNISLNSNGHLVISAEGVYDARTGYLCMVGCRNLGSNNSLDCEILLNFQFPESIRTEGGFFKGSMQSTRKQSDPHFFQHLNVSSSAFLSYEAHRSLWRIDLEITMVLISTTNACIFVCFQLYHVKRYPNTVPYMSLVMLAILTLGHMVPLVLNFEAVFMAKQNTENVILTWTARRTGKSNEPGISVAEKKTLLVSLPIYAVSGLVAFLWNWKKNYYGRAPCAFDYSQAQCQQYTLWGNFRSYAGLILDGFLLPQVLLNIFQMSRRSALSMPFYLGTTLVHIVPHAYDLYRANNYVPAHVKDAYLYADPSADYYSATWDIIIPLAGLLLVVIIFLQQRYGGRIILPRKFREVELYAKVPLVT</sequence>
<keyword evidence="8 10" id="KW-1133">Transmembrane helix</keyword>
<feature type="transmembrane region" description="Helical" evidence="10">
    <location>
        <begin position="749"/>
        <end position="767"/>
    </location>
</feature>
<comment type="subcellular location">
    <subcellularLocation>
        <location evidence="2">Endomembrane system</location>
        <topology evidence="2">Multi-pass membrane protein</topology>
    </subcellularLocation>
</comment>
<feature type="transmembrane region" description="Helical" evidence="10">
    <location>
        <begin position="819"/>
        <end position="841"/>
    </location>
</feature>
<dbReference type="EC" id="2.3.2.27" evidence="4"/>
<evidence type="ECO:0000313" key="14">
    <source>
        <dbReference type="EMBL" id="KAK1405159.1"/>
    </source>
</evidence>